<evidence type="ECO:0000256" key="1">
    <source>
        <dbReference type="SAM" id="MobiDB-lite"/>
    </source>
</evidence>
<dbReference type="Pfam" id="PF06897">
    <property type="entry name" value="DUF1269"/>
    <property type="match status" value="1"/>
</dbReference>
<gene>
    <name evidence="3" type="ORF">HNR51_001015</name>
</gene>
<accession>A0AA40S0K9</accession>
<dbReference type="InterPro" id="IPR009200">
    <property type="entry name" value="DUF1269_membrane"/>
</dbReference>
<name>A0AA40S0K9_9HYPH</name>
<keyword evidence="2" id="KW-0812">Transmembrane</keyword>
<feature type="transmembrane region" description="Helical" evidence="2">
    <location>
        <begin position="66"/>
        <end position="90"/>
    </location>
</feature>
<keyword evidence="4" id="KW-1185">Reference proteome</keyword>
<protein>
    <submittedName>
        <fullName evidence="3">Membrane protein</fullName>
    </submittedName>
</protein>
<feature type="compositionally biased region" description="Polar residues" evidence="1">
    <location>
        <begin position="189"/>
        <end position="198"/>
    </location>
</feature>
<feature type="region of interest" description="Disordered" evidence="1">
    <location>
        <begin position="165"/>
        <end position="217"/>
    </location>
</feature>
<reference evidence="3 4" key="1">
    <citation type="submission" date="2020-08" db="EMBL/GenBank/DDBJ databases">
        <title>Genomic Encyclopedia of Type Strains, Phase IV (KMG-IV): sequencing the most valuable type-strain genomes for metagenomic binning, comparative biology and taxonomic classification.</title>
        <authorList>
            <person name="Goeker M."/>
        </authorList>
    </citation>
    <scope>NUCLEOTIDE SEQUENCE [LARGE SCALE GENOMIC DNA]</scope>
    <source>
        <strain evidence="3 4">DSM 11490</strain>
    </source>
</reference>
<sequence>MTEDAAHEEERMSELVVIGFEDPQEADRSLNELSRMQTEHLVDLEDAVVAIRGQDGKLRLKQSVDLIGVGAASGGMWGAMWGSLVGLLFLNPLLGLATGAALGAGAGALSGKLADYGINDDFIRSIGETLQPNTSALFILLRKAQPEKVLSEISQFRGRVIRSSLSPEQESRLQAALSGPQVSMPGSGPETTGGDSSTPDQGRPPQPPGGPSEAAGS</sequence>
<comment type="caution">
    <text evidence="3">The sequence shown here is derived from an EMBL/GenBank/DDBJ whole genome shotgun (WGS) entry which is preliminary data.</text>
</comment>
<dbReference type="EMBL" id="JACJIB010000002">
    <property type="protein sequence ID" value="MBA8911947.1"/>
    <property type="molecule type" value="Genomic_DNA"/>
</dbReference>
<keyword evidence="2" id="KW-1133">Transmembrane helix</keyword>
<evidence type="ECO:0000256" key="2">
    <source>
        <dbReference type="SAM" id="Phobius"/>
    </source>
</evidence>
<dbReference type="AlphaFoldDB" id="A0AA40S0K9"/>
<proteinExistence type="predicted"/>
<keyword evidence="2" id="KW-0472">Membrane</keyword>
<organism evidence="3 4">
    <name type="scientific">Methylorubrum thiocyanatum</name>
    <dbReference type="NCBI Taxonomy" id="47958"/>
    <lineage>
        <taxon>Bacteria</taxon>
        <taxon>Pseudomonadati</taxon>
        <taxon>Pseudomonadota</taxon>
        <taxon>Alphaproteobacteria</taxon>
        <taxon>Hyphomicrobiales</taxon>
        <taxon>Methylobacteriaceae</taxon>
        <taxon>Methylorubrum</taxon>
    </lineage>
</organism>
<evidence type="ECO:0000313" key="3">
    <source>
        <dbReference type="EMBL" id="MBA8911947.1"/>
    </source>
</evidence>
<dbReference type="Proteomes" id="UP000543554">
    <property type="component" value="Unassembled WGS sequence"/>
</dbReference>
<evidence type="ECO:0000313" key="4">
    <source>
        <dbReference type="Proteomes" id="UP000543554"/>
    </source>
</evidence>